<feature type="region of interest" description="Disordered" evidence="1">
    <location>
        <begin position="1"/>
        <end position="73"/>
    </location>
</feature>
<gene>
    <name evidence="2" type="ORF">CJ030_MR6G029205</name>
</gene>
<evidence type="ECO:0000313" key="2">
    <source>
        <dbReference type="EMBL" id="KAB1209662.1"/>
    </source>
</evidence>
<evidence type="ECO:0000256" key="1">
    <source>
        <dbReference type="SAM" id="MobiDB-lite"/>
    </source>
</evidence>
<proteinExistence type="predicted"/>
<protein>
    <submittedName>
        <fullName evidence="2">Uncharacterized protein</fullName>
    </submittedName>
</protein>
<evidence type="ECO:0000313" key="3">
    <source>
        <dbReference type="Proteomes" id="UP000516437"/>
    </source>
</evidence>
<name>A0A6A1V9V5_9ROSI</name>
<feature type="compositionally biased region" description="Basic residues" evidence="1">
    <location>
        <begin position="39"/>
        <end position="49"/>
    </location>
</feature>
<organism evidence="2 3">
    <name type="scientific">Morella rubra</name>
    <name type="common">Chinese bayberry</name>
    <dbReference type="NCBI Taxonomy" id="262757"/>
    <lineage>
        <taxon>Eukaryota</taxon>
        <taxon>Viridiplantae</taxon>
        <taxon>Streptophyta</taxon>
        <taxon>Embryophyta</taxon>
        <taxon>Tracheophyta</taxon>
        <taxon>Spermatophyta</taxon>
        <taxon>Magnoliopsida</taxon>
        <taxon>eudicotyledons</taxon>
        <taxon>Gunneridae</taxon>
        <taxon>Pentapetalae</taxon>
        <taxon>rosids</taxon>
        <taxon>fabids</taxon>
        <taxon>Fagales</taxon>
        <taxon>Myricaceae</taxon>
        <taxon>Morella</taxon>
    </lineage>
</organism>
<accession>A0A6A1V9V5</accession>
<comment type="caution">
    <text evidence="2">The sequence shown here is derived from an EMBL/GenBank/DDBJ whole genome shotgun (WGS) entry which is preliminary data.</text>
</comment>
<sequence>MTASSGGYSGPRTHSRKRPFLVDEDEDEEEENKSSCPRLAHKKARRLPQRHTSEHGASVGESLHPLRNHHHPR</sequence>
<dbReference type="EMBL" id="RXIC02000024">
    <property type="protein sequence ID" value="KAB1209662.1"/>
    <property type="molecule type" value="Genomic_DNA"/>
</dbReference>
<reference evidence="2 3" key="1">
    <citation type="journal article" date="2019" name="Plant Biotechnol. J.">
        <title>The red bayberry genome and genetic basis of sex determination.</title>
        <authorList>
            <person name="Jia H.M."/>
            <person name="Jia H.J."/>
            <person name="Cai Q.L."/>
            <person name="Wang Y."/>
            <person name="Zhao H.B."/>
            <person name="Yang W.F."/>
            <person name="Wang G.Y."/>
            <person name="Li Y.H."/>
            <person name="Zhan D.L."/>
            <person name="Shen Y.T."/>
            <person name="Niu Q.F."/>
            <person name="Chang L."/>
            <person name="Qiu J."/>
            <person name="Zhao L."/>
            <person name="Xie H.B."/>
            <person name="Fu W.Y."/>
            <person name="Jin J."/>
            <person name="Li X.W."/>
            <person name="Jiao Y."/>
            <person name="Zhou C.C."/>
            <person name="Tu T."/>
            <person name="Chai C.Y."/>
            <person name="Gao J.L."/>
            <person name="Fan L.J."/>
            <person name="van de Weg E."/>
            <person name="Wang J.Y."/>
            <person name="Gao Z.S."/>
        </authorList>
    </citation>
    <scope>NUCLEOTIDE SEQUENCE [LARGE SCALE GENOMIC DNA]</scope>
    <source>
        <tissue evidence="2">Leaves</tissue>
    </source>
</reference>
<dbReference type="Proteomes" id="UP000516437">
    <property type="component" value="Chromosome 6"/>
</dbReference>
<dbReference type="AlphaFoldDB" id="A0A6A1V9V5"/>
<feature type="compositionally biased region" description="Acidic residues" evidence="1">
    <location>
        <begin position="22"/>
        <end position="31"/>
    </location>
</feature>
<keyword evidence="3" id="KW-1185">Reference proteome</keyword>